<evidence type="ECO:0000313" key="2">
    <source>
        <dbReference type="Proteomes" id="UP001054837"/>
    </source>
</evidence>
<keyword evidence="2" id="KW-1185">Reference proteome</keyword>
<evidence type="ECO:0000313" key="1">
    <source>
        <dbReference type="EMBL" id="GIY17885.1"/>
    </source>
</evidence>
<gene>
    <name evidence="1" type="ORF">CDAR_460301</name>
</gene>
<sequence length="99" mass="10827">MGGGWSVHVYSDSRELHCDLDGWAAAGVKAASREAPLDEKQYGSFLPTFSSLLLFVVQPTPSNSPQLNIGLVLIWMKAKQSVSVWYTGFLVLIPVNQGF</sequence>
<dbReference type="Proteomes" id="UP001054837">
    <property type="component" value="Unassembled WGS sequence"/>
</dbReference>
<accession>A0AAV4RCC7</accession>
<dbReference type="AlphaFoldDB" id="A0AAV4RCC7"/>
<protein>
    <submittedName>
        <fullName evidence="1">Uncharacterized protein</fullName>
    </submittedName>
</protein>
<reference evidence="1 2" key="1">
    <citation type="submission" date="2021-06" db="EMBL/GenBank/DDBJ databases">
        <title>Caerostris darwini draft genome.</title>
        <authorList>
            <person name="Kono N."/>
            <person name="Arakawa K."/>
        </authorList>
    </citation>
    <scope>NUCLEOTIDE SEQUENCE [LARGE SCALE GENOMIC DNA]</scope>
</reference>
<name>A0AAV4RCC7_9ARAC</name>
<proteinExistence type="predicted"/>
<organism evidence="1 2">
    <name type="scientific">Caerostris darwini</name>
    <dbReference type="NCBI Taxonomy" id="1538125"/>
    <lineage>
        <taxon>Eukaryota</taxon>
        <taxon>Metazoa</taxon>
        <taxon>Ecdysozoa</taxon>
        <taxon>Arthropoda</taxon>
        <taxon>Chelicerata</taxon>
        <taxon>Arachnida</taxon>
        <taxon>Araneae</taxon>
        <taxon>Araneomorphae</taxon>
        <taxon>Entelegynae</taxon>
        <taxon>Araneoidea</taxon>
        <taxon>Araneidae</taxon>
        <taxon>Caerostris</taxon>
    </lineage>
</organism>
<dbReference type="EMBL" id="BPLQ01005847">
    <property type="protein sequence ID" value="GIY17885.1"/>
    <property type="molecule type" value="Genomic_DNA"/>
</dbReference>
<comment type="caution">
    <text evidence="1">The sequence shown here is derived from an EMBL/GenBank/DDBJ whole genome shotgun (WGS) entry which is preliminary data.</text>
</comment>